<evidence type="ECO:0000313" key="4">
    <source>
        <dbReference type="Proteomes" id="UP000199345"/>
    </source>
</evidence>
<dbReference type="PRINTS" id="PR00081">
    <property type="entry name" value="GDHRDH"/>
</dbReference>
<dbReference type="OrthoDB" id="9789083at2"/>
<dbReference type="RefSeq" id="WP_090655191.1">
    <property type="nucleotide sequence ID" value="NZ_FOIA01000001.1"/>
</dbReference>
<dbReference type="Proteomes" id="UP000199345">
    <property type="component" value="Unassembled WGS sequence"/>
</dbReference>
<sequence>MNKTILITGAGSGLGHGTAIGLAKNKHKVIATVENWPQASTLISDARQAGVALTVEKLDYLNKDDHDNILRKYGEKIDIFCPNAATGETGPIAEIPVDRVRHVFEVNVFNTLALAQRFAAVFARRGYGKIFFTSSIVGFSTFPFLAPYVASKHALEAIVQLMREEMEGTGVQIATINPGPFRTGFNDRMYDTLDQWYDPAKNFTPEKPIRDVQKRFSGDELQLDPQAMIDFMVGIIPKDEHKFRNVYPERFIEDVKEYQASLWEQRASPKPAEKIQFEQNRQ</sequence>
<accession>A0A1H9YAI4</accession>
<dbReference type="PANTHER" id="PTHR42901:SF1">
    <property type="entry name" value="ALCOHOL DEHYDROGENASE"/>
    <property type="match status" value="1"/>
</dbReference>
<evidence type="ECO:0000256" key="1">
    <source>
        <dbReference type="ARBA" id="ARBA00006484"/>
    </source>
</evidence>
<dbReference type="PANTHER" id="PTHR42901">
    <property type="entry name" value="ALCOHOL DEHYDROGENASE"/>
    <property type="match status" value="1"/>
</dbReference>
<organism evidence="3 4">
    <name type="scientific">Nitrosomonas marina</name>
    <dbReference type="NCBI Taxonomy" id="917"/>
    <lineage>
        <taxon>Bacteria</taxon>
        <taxon>Pseudomonadati</taxon>
        <taxon>Pseudomonadota</taxon>
        <taxon>Betaproteobacteria</taxon>
        <taxon>Nitrosomonadales</taxon>
        <taxon>Nitrosomonadaceae</taxon>
        <taxon>Nitrosomonas</taxon>
    </lineage>
</organism>
<dbReference type="InterPro" id="IPR036291">
    <property type="entry name" value="NAD(P)-bd_dom_sf"/>
</dbReference>
<dbReference type="GO" id="GO:0016491">
    <property type="term" value="F:oxidoreductase activity"/>
    <property type="evidence" value="ECO:0007669"/>
    <property type="project" value="UniProtKB-KW"/>
</dbReference>
<dbReference type="NCBIfam" id="NF006776">
    <property type="entry name" value="PRK09291.1"/>
    <property type="match status" value="1"/>
</dbReference>
<dbReference type="InterPro" id="IPR020904">
    <property type="entry name" value="Sc_DH/Rdtase_CS"/>
</dbReference>
<dbReference type="EMBL" id="FOIA01000001">
    <property type="protein sequence ID" value="SES65949.1"/>
    <property type="molecule type" value="Genomic_DNA"/>
</dbReference>
<dbReference type="Pfam" id="PF00106">
    <property type="entry name" value="adh_short"/>
    <property type="match status" value="1"/>
</dbReference>
<evidence type="ECO:0000313" key="3">
    <source>
        <dbReference type="EMBL" id="SES65949.1"/>
    </source>
</evidence>
<reference evidence="4" key="1">
    <citation type="submission" date="2016-10" db="EMBL/GenBank/DDBJ databases">
        <authorList>
            <person name="Varghese N."/>
            <person name="Submissions S."/>
        </authorList>
    </citation>
    <scope>NUCLEOTIDE SEQUENCE [LARGE SCALE GENOMIC DNA]</scope>
    <source>
        <strain evidence="4">Nm71</strain>
    </source>
</reference>
<proteinExistence type="inferred from homology"/>
<dbReference type="Gene3D" id="3.40.50.720">
    <property type="entry name" value="NAD(P)-binding Rossmann-like Domain"/>
    <property type="match status" value="1"/>
</dbReference>
<keyword evidence="4" id="KW-1185">Reference proteome</keyword>
<evidence type="ECO:0000256" key="2">
    <source>
        <dbReference type="ARBA" id="ARBA00023002"/>
    </source>
</evidence>
<comment type="similarity">
    <text evidence="1">Belongs to the short-chain dehydrogenases/reductases (SDR) family.</text>
</comment>
<dbReference type="InterPro" id="IPR002347">
    <property type="entry name" value="SDR_fam"/>
</dbReference>
<keyword evidence="2" id="KW-0560">Oxidoreductase</keyword>
<dbReference type="AlphaFoldDB" id="A0A1H9YAI4"/>
<dbReference type="SUPFAM" id="SSF51735">
    <property type="entry name" value="NAD(P)-binding Rossmann-fold domains"/>
    <property type="match status" value="1"/>
</dbReference>
<dbReference type="PROSITE" id="PS00061">
    <property type="entry name" value="ADH_SHORT"/>
    <property type="match status" value="1"/>
</dbReference>
<gene>
    <name evidence="3" type="ORF">SAMN05216326_101169</name>
</gene>
<protein>
    <submittedName>
        <fullName evidence="3">Short-chain dehydrogenase</fullName>
    </submittedName>
</protein>
<name>A0A1H9YAI4_9PROT</name>